<proteinExistence type="predicted"/>
<name>A0A7S0BDR7_9RHOD</name>
<organism evidence="4">
    <name type="scientific">Rhodosorus marinus</name>
    <dbReference type="NCBI Taxonomy" id="101924"/>
    <lineage>
        <taxon>Eukaryota</taxon>
        <taxon>Rhodophyta</taxon>
        <taxon>Stylonematophyceae</taxon>
        <taxon>Stylonematales</taxon>
        <taxon>Stylonemataceae</taxon>
        <taxon>Rhodosorus</taxon>
    </lineage>
</organism>
<keyword evidence="1 3" id="KW-0853">WD repeat</keyword>
<dbReference type="InterPro" id="IPR015943">
    <property type="entry name" value="WD40/YVTN_repeat-like_dom_sf"/>
</dbReference>
<dbReference type="PROSITE" id="PS00678">
    <property type="entry name" value="WD_REPEATS_1"/>
    <property type="match status" value="4"/>
</dbReference>
<evidence type="ECO:0000313" key="4">
    <source>
        <dbReference type="EMBL" id="CAD8390521.1"/>
    </source>
</evidence>
<dbReference type="SUPFAM" id="SSF50998">
    <property type="entry name" value="Quinoprotein alcohol dehydrogenase-like"/>
    <property type="match status" value="1"/>
</dbReference>
<sequence length="352" mass="37980">MEFERVRDGSGGMVGCDRGFGTVDSEDGSLRLGKCDGAVAALRRFGGDGVVSGSEDGLVRLWDVRREVEIGSVEAHDGPVTDLRVCEFEGLVYSSGDDGWVKVWDVRTGRCVREFHAHNDPCSQIALLGNDKVASAGVDGAVWVWSTANGDRIAGCQVDYAWPVWCIKAFDARHVISGAHDGVIRVLDVQSGRMSALRGHAGTVWELESVSDKAIASASADGTIRIWNVETMEEVRVLRGHSASVEALSYIGNGQLLSGSFDRSVRLWNVDTGEPTCQSMEGHRGYVRCVTPYSDYVLSASNDATLRLWNRTGTLVATLETSNPVEAVVTLKGTIVSGESNGTIRCWRPPLS</sequence>
<evidence type="ECO:0008006" key="5">
    <source>
        <dbReference type="Google" id="ProtNLM"/>
    </source>
</evidence>
<dbReference type="CDD" id="cd00200">
    <property type="entry name" value="WD40"/>
    <property type="match status" value="1"/>
</dbReference>
<dbReference type="InterPro" id="IPR011047">
    <property type="entry name" value="Quinoprotein_ADH-like_sf"/>
</dbReference>
<keyword evidence="2" id="KW-0677">Repeat</keyword>
<evidence type="ECO:0000256" key="1">
    <source>
        <dbReference type="ARBA" id="ARBA00022574"/>
    </source>
</evidence>
<dbReference type="GO" id="GO:1990234">
    <property type="term" value="C:transferase complex"/>
    <property type="evidence" value="ECO:0007669"/>
    <property type="project" value="UniProtKB-ARBA"/>
</dbReference>
<dbReference type="Pfam" id="PF00400">
    <property type="entry name" value="WD40"/>
    <property type="match status" value="6"/>
</dbReference>
<dbReference type="EMBL" id="HBEK01001046">
    <property type="protein sequence ID" value="CAD8390521.1"/>
    <property type="molecule type" value="Transcribed_RNA"/>
</dbReference>
<dbReference type="InterPro" id="IPR001680">
    <property type="entry name" value="WD40_rpt"/>
</dbReference>
<dbReference type="PROSITE" id="PS50082">
    <property type="entry name" value="WD_REPEATS_2"/>
    <property type="match status" value="5"/>
</dbReference>
<dbReference type="PRINTS" id="PR00320">
    <property type="entry name" value="GPROTEINBRPT"/>
</dbReference>
<accession>A0A7S0BDR7</accession>
<dbReference type="AlphaFoldDB" id="A0A7S0BDR7"/>
<feature type="repeat" description="WD" evidence="3">
    <location>
        <begin position="280"/>
        <end position="310"/>
    </location>
</feature>
<feature type="repeat" description="WD" evidence="3">
    <location>
        <begin position="73"/>
        <end position="114"/>
    </location>
</feature>
<feature type="repeat" description="WD" evidence="3">
    <location>
        <begin position="238"/>
        <end position="278"/>
    </location>
</feature>
<dbReference type="PANTHER" id="PTHR22847">
    <property type="entry name" value="WD40 REPEAT PROTEIN"/>
    <property type="match status" value="1"/>
</dbReference>
<dbReference type="PANTHER" id="PTHR22847:SF637">
    <property type="entry name" value="WD REPEAT DOMAIN 5B"/>
    <property type="match status" value="1"/>
</dbReference>
<gene>
    <name evidence="4" type="ORF">RMAR0315_LOCUS594</name>
</gene>
<dbReference type="InterPro" id="IPR020472">
    <property type="entry name" value="WD40_PAC1"/>
</dbReference>
<feature type="repeat" description="WD" evidence="3">
    <location>
        <begin position="50"/>
        <end position="72"/>
    </location>
</feature>
<dbReference type="Gene3D" id="2.130.10.10">
    <property type="entry name" value="YVTN repeat-like/Quinoprotein amine dehydrogenase"/>
    <property type="match status" value="2"/>
</dbReference>
<evidence type="ECO:0000256" key="2">
    <source>
        <dbReference type="ARBA" id="ARBA00022737"/>
    </source>
</evidence>
<reference evidence="4" key="1">
    <citation type="submission" date="2021-01" db="EMBL/GenBank/DDBJ databases">
        <authorList>
            <person name="Corre E."/>
            <person name="Pelletier E."/>
            <person name="Niang G."/>
            <person name="Scheremetjew M."/>
            <person name="Finn R."/>
            <person name="Kale V."/>
            <person name="Holt S."/>
            <person name="Cochrane G."/>
            <person name="Meng A."/>
            <person name="Brown T."/>
            <person name="Cohen L."/>
        </authorList>
    </citation>
    <scope>NUCLEOTIDE SEQUENCE</scope>
    <source>
        <strain evidence="4">UTEX LB 2760</strain>
    </source>
</reference>
<dbReference type="PROSITE" id="PS50294">
    <property type="entry name" value="WD_REPEATS_REGION"/>
    <property type="match status" value="4"/>
</dbReference>
<evidence type="ECO:0000256" key="3">
    <source>
        <dbReference type="PROSITE-ProRule" id="PRU00221"/>
    </source>
</evidence>
<feature type="repeat" description="WD" evidence="3">
    <location>
        <begin position="197"/>
        <end position="237"/>
    </location>
</feature>
<dbReference type="SMART" id="SM00320">
    <property type="entry name" value="WD40"/>
    <property type="match status" value="8"/>
</dbReference>
<protein>
    <recommendedName>
        <fullName evidence="5">Anaphase-promoting complex subunit 4 WD40 domain-containing protein</fullName>
    </recommendedName>
</protein>
<dbReference type="InterPro" id="IPR019775">
    <property type="entry name" value="WD40_repeat_CS"/>
</dbReference>